<dbReference type="InterPro" id="IPR051678">
    <property type="entry name" value="AGP_Transferase"/>
</dbReference>
<organism evidence="2 3">
    <name type="scientific">Planobispora rosea</name>
    <dbReference type="NCBI Taxonomy" id="35762"/>
    <lineage>
        <taxon>Bacteria</taxon>
        <taxon>Bacillati</taxon>
        <taxon>Actinomycetota</taxon>
        <taxon>Actinomycetes</taxon>
        <taxon>Streptosporangiales</taxon>
        <taxon>Streptosporangiaceae</taxon>
        <taxon>Planobispora</taxon>
    </lineage>
</organism>
<dbReference type="Proteomes" id="UP000655044">
    <property type="component" value="Unassembled WGS sequence"/>
</dbReference>
<gene>
    <name evidence="2" type="ORF">Pro02_74030</name>
</gene>
<dbReference type="InterPro" id="IPR002575">
    <property type="entry name" value="Aminoglycoside_PTrfase"/>
</dbReference>
<dbReference type="SUPFAM" id="SSF56112">
    <property type="entry name" value="Protein kinase-like (PK-like)"/>
    <property type="match status" value="1"/>
</dbReference>
<feature type="domain" description="Aminoglycoside phosphotransferase" evidence="1">
    <location>
        <begin position="50"/>
        <end position="230"/>
    </location>
</feature>
<reference evidence="2" key="1">
    <citation type="submission" date="2021-01" db="EMBL/GenBank/DDBJ databases">
        <title>Whole genome shotgun sequence of Planobispora rosea NBRC 15558.</title>
        <authorList>
            <person name="Komaki H."/>
            <person name="Tamura T."/>
        </authorList>
    </citation>
    <scope>NUCLEOTIDE SEQUENCE</scope>
    <source>
        <strain evidence="2">NBRC 15558</strain>
    </source>
</reference>
<dbReference type="Pfam" id="PF01636">
    <property type="entry name" value="APH"/>
    <property type="match status" value="1"/>
</dbReference>
<evidence type="ECO:0000313" key="3">
    <source>
        <dbReference type="Proteomes" id="UP000655044"/>
    </source>
</evidence>
<dbReference type="EMBL" id="BOOI01000097">
    <property type="protein sequence ID" value="GIH88995.1"/>
    <property type="molecule type" value="Genomic_DNA"/>
</dbReference>
<protein>
    <recommendedName>
        <fullName evidence="1">Aminoglycoside phosphotransferase domain-containing protein</fullName>
    </recommendedName>
</protein>
<evidence type="ECO:0000259" key="1">
    <source>
        <dbReference type="Pfam" id="PF01636"/>
    </source>
</evidence>
<evidence type="ECO:0000313" key="2">
    <source>
        <dbReference type="EMBL" id="GIH88995.1"/>
    </source>
</evidence>
<name>A0A8J3S963_PLARO</name>
<keyword evidence="3" id="KW-1185">Reference proteome</keyword>
<dbReference type="RefSeq" id="WP_189244043.1">
    <property type="nucleotide sequence ID" value="NZ_BMQP01000068.1"/>
</dbReference>
<proteinExistence type="predicted"/>
<comment type="caution">
    <text evidence="2">The sequence shown here is derived from an EMBL/GenBank/DDBJ whole genome shotgun (WGS) entry which is preliminary data.</text>
</comment>
<dbReference type="AlphaFoldDB" id="A0A8J3S963"/>
<dbReference type="Gene3D" id="3.90.1200.10">
    <property type="match status" value="1"/>
</dbReference>
<accession>A0A8J3S963</accession>
<dbReference type="InterPro" id="IPR011009">
    <property type="entry name" value="Kinase-like_dom_sf"/>
</dbReference>
<dbReference type="PANTHER" id="PTHR21310">
    <property type="entry name" value="AMINOGLYCOSIDE PHOSPHOTRANSFERASE-RELATED-RELATED"/>
    <property type="match status" value="1"/>
</dbReference>
<sequence>MKWLAECSAEALDEALRVVAPQLAGRSIMIAGRAGEKEPLWQSSSAIVGERFVAKFAWSRPAALRLAREIGILTALSRQPRVPFLPEVVACGMDPLLLVTRRIPGRSLFEVVGSIDRDRAGRQLACFLAALHDPAALERAEHAVGKLTGAHLPPATATVLRERLGRWVRPDQRHALTRWCGWAEAVLARPGSAVLVHGDLHGDNQVWDGDELRLVVDFETAGAAEPEYDLRAFPGPGMGPGLELLEAVMRHYRQITGRRLSAERVMAWHLRHALGDALWRAEAGVPLADHRTPAQWVEDMAARFSALSISPGVRPALRRLPII</sequence>